<evidence type="ECO:0000313" key="7">
    <source>
        <dbReference type="EMBL" id="OMJ80083.1"/>
    </source>
</evidence>
<feature type="repeat" description="WD" evidence="3">
    <location>
        <begin position="124"/>
        <end position="166"/>
    </location>
</feature>
<dbReference type="OrthoDB" id="1850764at2759"/>
<feature type="repeat" description="WD" evidence="3">
    <location>
        <begin position="74"/>
        <end position="116"/>
    </location>
</feature>
<dbReference type="InterPro" id="IPR019775">
    <property type="entry name" value="WD40_repeat_CS"/>
</dbReference>
<dbReference type="PANTHER" id="PTHR10856:SF0">
    <property type="entry name" value="CORONIN"/>
    <property type="match status" value="1"/>
</dbReference>
<reference evidence="7 8" key="1">
    <citation type="submission" date="2016-11" db="EMBL/GenBank/DDBJ databases">
        <title>The macronuclear genome of Stentor coeruleus: a giant cell with tiny introns.</title>
        <authorList>
            <person name="Slabodnick M."/>
            <person name="Ruby J.G."/>
            <person name="Reiff S.B."/>
            <person name="Swart E.C."/>
            <person name="Gosai S."/>
            <person name="Prabakaran S."/>
            <person name="Witkowska E."/>
            <person name="Larue G.E."/>
            <person name="Fisher S."/>
            <person name="Freeman R.M."/>
            <person name="Gunawardena J."/>
            <person name="Chu W."/>
            <person name="Stover N.A."/>
            <person name="Gregory B.D."/>
            <person name="Nowacki M."/>
            <person name="Derisi J."/>
            <person name="Roy S.W."/>
            <person name="Marshall W.F."/>
            <person name="Sood P."/>
        </authorList>
    </citation>
    <scope>NUCLEOTIDE SEQUENCE [LARGE SCALE GENOMIC DNA]</scope>
    <source>
        <strain evidence="7">WM001</strain>
    </source>
</reference>
<dbReference type="GO" id="GO:0007015">
    <property type="term" value="P:actin filament organization"/>
    <property type="evidence" value="ECO:0007669"/>
    <property type="project" value="TreeGrafter"/>
</dbReference>
<dbReference type="InterPro" id="IPR001680">
    <property type="entry name" value="WD40_rpt"/>
</dbReference>
<evidence type="ECO:0000259" key="6">
    <source>
        <dbReference type="SMART" id="SM01166"/>
    </source>
</evidence>
<evidence type="ECO:0000256" key="2">
    <source>
        <dbReference type="ARBA" id="ARBA00022737"/>
    </source>
</evidence>
<feature type="coiled-coil region" evidence="5">
    <location>
        <begin position="398"/>
        <end position="432"/>
    </location>
</feature>
<dbReference type="PANTHER" id="PTHR10856">
    <property type="entry name" value="CORONIN"/>
    <property type="match status" value="1"/>
</dbReference>
<dbReference type="SMART" id="SM00320">
    <property type="entry name" value="WD40"/>
    <property type="match status" value="5"/>
</dbReference>
<comment type="caution">
    <text evidence="7">The sequence shown here is derived from an EMBL/GenBank/DDBJ whole genome shotgun (WGS) entry which is preliminary data.</text>
</comment>
<dbReference type="PROSITE" id="PS00678">
    <property type="entry name" value="WD_REPEATS_1"/>
    <property type="match status" value="1"/>
</dbReference>
<dbReference type="Pfam" id="PF16300">
    <property type="entry name" value="WD40_4"/>
    <property type="match status" value="1"/>
</dbReference>
<dbReference type="Pfam" id="PF08953">
    <property type="entry name" value="DUF1899"/>
    <property type="match status" value="1"/>
</dbReference>
<evidence type="ECO:0000313" key="8">
    <source>
        <dbReference type="Proteomes" id="UP000187209"/>
    </source>
</evidence>
<dbReference type="PROSITE" id="PS50294">
    <property type="entry name" value="WD_REPEATS_REGION"/>
    <property type="match status" value="2"/>
</dbReference>
<dbReference type="EMBL" id="MPUH01000439">
    <property type="protein sequence ID" value="OMJ80083.1"/>
    <property type="molecule type" value="Genomic_DNA"/>
</dbReference>
<keyword evidence="1 3" id="KW-0853">WD repeat</keyword>
<dbReference type="AlphaFoldDB" id="A0A1R2BTD6"/>
<comment type="similarity">
    <text evidence="4">Belongs to the WD repeat coronin family.</text>
</comment>
<accession>A0A1R2BTD6</accession>
<gene>
    <name evidence="7" type="ORF">SteCoe_19728</name>
</gene>
<sequence>MVSIVRQSKYRHVFGEELKVKFEEVKSTALASEGTLVVSNGKYSAFCWETAGPGTLAVVAQSEAGRIPPNHPWIKGHTANISDFEFNPYNDNEIVTGCDDSLIRLWRLSGDRIHEEINTPLTTLQGHSRKISVLNFHPAAAYVLASASHDKTIKVWNMERAQEVLSYGGITDNVFSLMWSPHGKSLAFTARDKYARGIDPRSNRPSFEFLAHDGSKPSKLNWIDENTVVTCGFSKAADRQLAVWDLRNDNSQLKLFNIDQGSGVLYPFYDPDTTCLFVAGKGDGNIRYYEVVGDSNYMYYLESFKSNVPCKGSSFLPKRAVDVSVCEIMRAVKLTNNSLEFISFRVPRRSEAFQEDIYPDCISSFPSMRAEEWFEGHNKHPIRVPIQDVTNTTQVEVEIKQTKTVAELERELKEAHEEISRLKHRISHLESRLG</sequence>
<dbReference type="Pfam" id="PF00400">
    <property type="entry name" value="WD40"/>
    <property type="match status" value="2"/>
</dbReference>
<keyword evidence="2 4" id="KW-0677">Repeat</keyword>
<dbReference type="SMART" id="SM01166">
    <property type="entry name" value="DUF1899"/>
    <property type="match status" value="1"/>
</dbReference>
<dbReference type="InterPro" id="IPR015048">
    <property type="entry name" value="DUF1899"/>
</dbReference>
<dbReference type="Gene3D" id="2.130.10.10">
    <property type="entry name" value="YVTN repeat-like/Quinoprotein amine dehydrogenase"/>
    <property type="match status" value="1"/>
</dbReference>
<dbReference type="SUPFAM" id="SSF50978">
    <property type="entry name" value="WD40 repeat-like"/>
    <property type="match status" value="1"/>
</dbReference>
<dbReference type="SMART" id="SM01167">
    <property type="entry name" value="DUF1900"/>
    <property type="match status" value="1"/>
</dbReference>
<dbReference type="InterPro" id="IPR015505">
    <property type="entry name" value="Coronin"/>
</dbReference>
<evidence type="ECO:0000256" key="1">
    <source>
        <dbReference type="ARBA" id="ARBA00022574"/>
    </source>
</evidence>
<keyword evidence="8" id="KW-1185">Reference proteome</keyword>
<evidence type="ECO:0000256" key="4">
    <source>
        <dbReference type="RuleBase" id="RU280818"/>
    </source>
</evidence>
<dbReference type="Proteomes" id="UP000187209">
    <property type="component" value="Unassembled WGS sequence"/>
</dbReference>
<evidence type="ECO:0000256" key="3">
    <source>
        <dbReference type="PROSITE-ProRule" id="PRU00221"/>
    </source>
</evidence>
<dbReference type="InterPro" id="IPR036322">
    <property type="entry name" value="WD40_repeat_dom_sf"/>
</dbReference>
<keyword evidence="5" id="KW-0175">Coiled coil</keyword>
<evidence type="ECO:0000256" key="5">
    <source>
        <dbReference type="SAM" id="Coils"/>
    </source>
</evidence>
<organism evidence="7 8">
    <name type="scientific">Stentor coeruleus</name>
    <dbReference type="NCBI Taxonomy" id="5963"/>
    <lineage>
        <taxon>Eukaryota</taxon>
        <taxon>Sar</taxon>
        <taxon>Alveolata</taxon>
        <taxon>Ciliophora</taxon>
        <taxon>Postciliodesmatophora</taxon>
        <taxon>Heterotrichea</taxon>
        <taxon>Heterotrichida</taxon>
        <taxon>Stentoridae</taxon>
        <taxon>Stentor</taxon>
    </lineage>
</organism>
<name>A0A1R2BTD6_9CILI</name>
<proteinExistence type="inferred from homology"/>
<dbReference type="PROSITE" id="PS50082">
    <property type="entry name" value="WD_REPEATS_2"/>
    <property type="match status" value="2"/>
</dbReference>
<dbReference type="GO" id="GO:0051015">
    <property type="term" value="F:actin filament binding"/>
    <property type="evidence" value="ECO:0007669"/>
    <property type="project" value="TreeGrafter"/>
</dbReference>
<dbReference type="InterPro" id="IPR015943">
    <property type="entry name" value="WD40/YVTN_repeat-like_dom_sf"/>
</dbReference>
<protein>
    <recommendedName>
        <fullName evidence="4">Coronin</fullName>
    </recommendedName>
</protein>
<feature type="domain" description="DUF1899" evidence="6">
    <location>
        <begin position="3"/>
        <end position="65"/>
    </location>
</feature>